<evidence type="ECO:0000313" key="3">
    <source>
        <dbReference type="Proteomes" id="UP001597351"/>
    </source>
</evidence>
<evidence type="ECO:0000256" key="1">
    <source>
        <dbReference type="SAM" id="MobiDB-lite"/>
    </source>
</evidence>
<feature type="region of interest" description="Disordered" evidence="1">
    <location>
        <begin position="1"/>
        <end position="56"/>
    </location>
</feature>
<dbReference type="EMBL" id="JBHUGD010000003">
    <property type="protein sequence ID" value="MFD1947233.1"/>
    <property type="molecule type" value="Genomic_DNA"/>
</dbReference>
<dbReference type="Proteomes" id="UP001597351">
    <property type="component" value="Unassembled WGS sequence"/>
</dbReference>
<organism evidence="2 3">
    <name type="scientific">Nocardioides aestuarii</name>
    <dbReference type="NCBI Taxonomy" id="252231"/>
    <lineage>
        <taxon>Bacteria</taxon>
        <taxon>Bacillati</taxon>
        <taxon>Actinomycetota</taxon>
        <taxon>Actinomycetes</taxon>
        <taxon>Propionibacteriales</taxon>
        <taxon>Nocardioidaceae</taxon>
        <taxon>Nocardioides</taxon>
    </lineage>
</organism>
<comment type="caution">
    <text evidence="2">The sequence shown here is derived from an EMBL/GenBank/DDBJ whole genome shotgun (WGS) entry which is preliminary data.</text>
</comment>
<accession>A0ABW4TLC0</accession>
<reference evidence="3" key="1">
    <citation type="journal article" date="2019" name="Int. J. Syst. Evol. Microbiol.">
        <title>The Global Catalogue of Microorganisms (GCM) 10K type strain sequencing project: providing services to taxonomists for standard genome sequencing and annotation.</title>
        <authorList>
            <consortium name="The Broad Institute Genomics Platform"/>
            <consortium name="The Broad Institute Genome Sequencing Center for Infectious Disease"/>
            <person name="Wu L."/>
            <person name="Ma J."/>
        </authorList>
    </citation>
    <scope>NUCLEOTIDE SEQUENCE [LARGE SCALE GENOMIC DNA]</scope>
    <source>
        <strain evidence="3">CGMCC 1.12477</strain>
    </source>
</reference>
<sequence length="56" mass="5900">MTEHQHDREEDPARHPTDADTGDDWADEGGAVAEGPATHPADADPDTASESADSED</sequence>
<feature type="compositionally biased region" description="Basic and acidic residues" evidence="1">
    <location>
        <begin position="1"/>
        <end position="18"/>
    </location>
</feature>
<proteinExistence type="predicted"/>
<evidence type="ECO:0000313" key="2">
    <source>
        <dbReference type="EMBL" id="MFD1947233.1"/>
    </source>
</evidence>
<name>A0ABW4TLC0_9ACTN</name>
<protein>
    <submittedName>
        <fullName evidence="2">Uncharacterized protein</fullName>
    </submittedName>
</protein>
<dbReference type="RefSeq" id="WP_343918130.1">
    <property type="nucleotide sequence ID" value="NZ_BAAAJT010000002.1"/>
</dbReference>
<gene>
    <name evidence="2" type="ORF">ACFSDE_10560</name>
</gene>
<feature type="compositionally biased region" description="Acidic residues" evidence="1">
    <location>
        <begin position="43"/>
        <end position="56"/>
    </location>
</feature>
<keyword evidence="3" id="KW-1185">Reference proteome</keyword>